<gene>
    <name evidence="1" type="ORF">EVAR_43132_1</name>
</gene>
<dbReference type="Proteomes" id="UP000299102">
    <property type="component" value="Unassembled WGS sequence"/>
</dbReference>
<accession>A0A4C1XS31</accession>
<proteinExistence type="predicted"/>
<dbReference type="AlphaFoldDB" id="A0A4C1XS31"/>
<name>A0A4C1XS31_EUMVA</name>
<reference evidence="1 2" key="1">
    <citation type="journal article" date="2019" name="Commun. Biol.">
        <title>The bagworm genome reveals a unique fibroin gene that provides high tensile strength.</title>
        <authorList>
            <person name="Kono N."/>
            <person name="Nakamura H."/>
            <person name="Ohtoshi R."/>
            <person name="Tomita M."/>
            <person name="Numata K."/>
            <person name="Arakawa K."/>
        </authorList>
    </citation>
    <scope>NUCLEOTIDE SEQUENCE [LARGE SCALE GENOMIC DNA]</scope>
</reference>
<sequence>MGTRDFGRFTRTLWGDRGGGGVGHRNSHCLDKTQQRKPLFHVCILCECDITLDAPAHLHAAVKLTIAWSYHDKRHDSIWEALELFDYDYIKVFKNTYKNSVSKVKLEKRGDEARREAKSKEESDKVDQTNHILERARQKKKHRQTLRAMVRRYKACCWQLAGKGKRNKAGGHCRPWAFATLKKSSGHCRSLGRVGETPSVNLPERRLNRDWRVIEIHCAARRPPPAARPAPASARPVL</sequence>
<evidence type="ECO:0000313" key="1">
    <source>
        <dbReference type="EMBL" id="GBP65025.1"/>
    </source>
</evidence>
<organism evidence="1 2">
    <name type="scientific">Eumeta variegata</name>
    <name type="common">Bagworm moth</name>
    <name type="synonym">Eumeta japonica</name>
    <dbReference type="NCBI Taxonomy" id="151549"/>
    <lineage>
        <taxon>Eukaryota</taxon>
        <taxon>Metazoa</taxon>
        <taxon>Ecdysozoa</taxon>
        <taxon>Arthropoda</taxon>
        <taxon>Hexapoda</taxon>
        <taxon>Insecta</taxon>
        <taxon>Pterygota</taxon>
        <taxon>Neoptera</taxon>
        <taxon>Endopterygota</taxon>
        <taxon>Lepidoptera</taxon>
        <taxon>Glossata</taxon>
        <taxon>Ditrysia</taxon>
        <taxon>Tineoidea</taxon>
        <taxon>Psychidae</taxon>
        <taxon>Oiketicinae</taxon>
        <taxon>Eumeta</taxon>
    </lineage>
</organism>
<keyword evidence="2" id="KW-1185">Reference proteome</keyword>
<evidence type="ECO:0000313" key="2">
    <source>
        <dbReference type="Proteomes" id="UP000299102"/>
    </source>
</evidence>
<protein>
    <submittedName>
        <fullName evidence="1">Uncharacterized protein</fullName>
    </submittedName>
</protein>
<dbReference type="EMBL" id="BGZK01000917">
    <property type="protein sequence ID" value="GBP65025.1"/>
    <property type="molecule type" value="Genomic_DNA"/>
</dbReference>
<comment type="caution">
    <text evidence="1">The sequence shown here is derived from an EMBL/GenBank/DDBJ whole genome shotgun (WGS) entry which is preliminary data.</text>
</comment>